<keyword evidence="2" id="KW-1185">Reference proteome</keyword>
<dbReference type="Gene3D" id="2.60.40.10">
    <property type="entry name" value="Immunoglobulins"/>
    <property type="match status" value="1"/>
</dbReference>
<reference evidence="1 2" key="1">
    <citation type="submission" date="2019-09" db="EMBL/GenBank/DDBJ databases">
        <title>Bird 10,000 Genomes (B10K) Project - Family phase.</title>
        <authorList>
            <person name="Zhang G."/>
        </authorList>
    </citation>
    <scope>NUCLEOTIDE SEQUENCE [LARGE SCALE GENOMIC DNA]</scope>
    <source>
        <strain evidence="1">B10K-DU-001-43</strain>
        <tissue evidence="1">Muscle</tissue>
    </source>
</reference>
<gene>
    <name evidence="1" type="primary">Hydin_1</name>
    <name evidence="1" type="ORF">FORRUF_R15412</name>
</gene>
<comment type="caution">
    <text evidence="1">The sequence shown here is derived from an EMBL/GenBank/DDBJ whole genome shotgun (WGS) entry which is preliminary data.</text>
</comment>
<name>A0A7L0P1J5_9PASS</name>
<dbReference type="EMBL" id="VXAU01011206">
    <property type="protein sequence ID" value="NXK98842.1"/>
    <property type="molecule type" value="Genomic_DNA"/>
</dbReference>
<dbReference type="GO" id="GO:1904158">
    <property type="term" value="P:axonemal central apparatus assembly"/>
    <property type="evidence" value="ECO:0007669"/>
    <property type="project" value="TreeGrafter"/>
</dbReference>
<evidence type="ECO:0000313" key="2">
    <source>
        <dbReference type="Proteomes" id="UP000520463"/>
    </source>
</evidence>
<evidence type="ECO:0000313" key="1">
    <source>
        <dbReference type="EMBL" id="NXK98842.1"/>
    </source>
</evidence>
<feature type="non-terminal residue" evidence="1">
    <location>
        <position position="1"/>
    </location>
</feature>
<organism evidence="1 2">
    <name type="scientific">Formicarius rufipectus</name>
    <dbReference type="NCBI Taxonomy" id="1118560"/>
    <lineage>
        <taxon>Eukaryota</taxon>
        <taxon>Metazoa</taxon>
        <taxon>Chordata</taxon>
        <taxon>Craniata</taxon>
        <taxon>Vertebrata</taxon>
        <taxon>Euteleostomi</taxon>
        <taxon>Archelosauria</taxon>
        <taxon>Archosauria</taxon>
        <taxon>Dinosauria</taxon>
        <taxon>Saurischia</taxon>
        <taxon>Theropoda</taxon>
        <taxon>Coelurosauria</taxon>
        <taxon>Aves</taxon>
        <taxon>Neognathae</taxon>
        <taxon>Neoaves</taxon>
        <taxon>Telluraves</taxon>
        <taxon>Australaves</taxon>
        <taxon>Passeriformes</taxon>
        <taxon>Formicariidae</taxon>
        <taxon>Formicarius</taxon>
    </lineage>
</organism>
<dbReference type="AlphaFoldDB" id="A0A7L0P1J5"/>
<dbReference type="PANTHER" id="PTHR23053">
    <property type="entry name" value="DLEC1 DELETED IN LUNG AND ESOPHAGEAL CANCER 1"/>
    <property type="match status" value="1"/>
</dbReference>
<dbReference type="InterPro" id="IPR013783">
    <property type="entry name" value="Ig-like_fold"/>
</dbReference>
<dbReference type="Proteomes" id="UP000520463">
    <property type="component" value="Unassembled WGS sequence"/>
</dbReference>
<dbReference type="GO" id="GO:0003341">
    <property type="term" value="P:cilium movement"/>
    <property type="evidence" value="ECO:0007669"/>
    <property type="project" value="TreeGrafter"/>
</dbReference>
<accession>A0A7L0P1J5</accession>
<dbReference type="OrthoDB" id="442692at2759"/>
<dbReference type="InterPro" id="IPR033305">
    <property type="entry name" value="Hydin-like"/>
</dbReference>
<dbReference type="PANTHER" id="PTHR23053:SF0">
    <property type="entry name" value="HYDROCEPHALUS-INDUCING PROTEIN HOMOLOG"/>
    <property type="match status" value="1"/>
</dbReference>
<feature type="non-terminal residue" evidence="1">
    <location>
        <position position="122"/>
    </location>
</feature>
<dbReference type="GO" id="GO:0005930">
    <property type="term" value="C:axoneme"/>
    <property type="evidence" value="ECO:0007669"/>
    <property type="project" value="TreeGrafter"/>
</dbReference>
<proteinExistence type="predicted"/>
<sequence length="122" mass="13594">SFQVRFASANLPVGEVDVLLPIKVAQLLGQAVCWAQQQMSPGLSAEFSVLRQVAKGPTVHIRLHANVVLLPVSLSRNRVMFSDIQVGHCQDQTVRLYNQSKVPCHWFITVNKSAKKVKHSQH</sequence>
<protein>
    <submittedName>
        <fullName evidence="1">HYDIN protein</fullName>
    </submittedName>
</protein>